<comment type="caution">
    <text evidence="2">The sequence shown here is derived from an EMBL/GenBank/DDBJ whole genome shotgun (WGS) entry which is preliminary data.</text>
</comment>
<gene>
    <name evidence="2" type="ORF">THAOC_10120</name>
</gene>
<reference evidence="2 3" key="1">
    <citation type="journal article" date="2012" name="Genome Biol.">
        <title>Genome and low-iron response of an oceanic diatom adapted to chronic iron limitation.</title>
        <authorList>
            <person name="Lommer M."/>
            <person name="Specht M."/>
            <person name="Roy A.S."/>
            <person name="Kraemer L."/>
            <person name="Andreson R."/>
            <person name="Gutowska M.A."/>
            <person name="Wolf J."/>
            <person name="Bergner S.V."/>
            <person name="Schilhabel M.B."/>
            <person name="Klostermeier U.C."/>
            <person name="Beiko R.G."/>
            <person name="Rosenstiel P."/>
            <person name="Hippler M."/>
            <person name="Laroche J."/>
        </authorList>
    </citation>
    <scope>NUCLEOTIDE SEQUENCE [LARGE SCALE GENOMIC DNA]</scope>
    <source>
        <strain evidence="2 3">CCMP1005</strain>
    </source>
</reference>
<keyword evidence="3" id="KW-1185">Reference proteome</keyword>
<feature type="non-terminal residue" evidence="2">
    <location>
        <position position="1"/>
    </location>
</feature>
<organism evidence="2 3">
    <name type="scientific">Thalassiosira oceanica</name>
    <name type="common">Marine diatom</name>
    <dbReference type="NCBI Taxonomy" id="159749"/>
    <lineage>
        <taxon>Eukaryota</taxon>
        <taxon>Sar</taxon>
        <taxon>Stramenopiles</taxon>
        <taxon>Ochrophyta</taxon>
        <taxon>Bacillariophyta</taxon>
        <taxon>Coscinodiscophyceae</taxon>
        <taxon>Thalassiosirophycidae</taxon>
        <taxon>Thalassiosirales</taxon>
        <taxon>Thalassiosiraceae</taxon>
        <taxon>Thalassiosira</taxon>
    </lineage>
</organism>
<evidence type="ECO:0000313" key="3">
    <source>
        <dbReference type="Proteomes" id="UP000266841"/>
    </source>
</evidence>
<dbReference type="AlphaFoldDB" id="K0SR08"/>
<name>K0SR08_THAOC</name>
<evidence type="ECO:0000256" key="1">
    <source>
        <dbReference type="SAM" id="MobiDB-lite"/>
    </source>
</evidence>
<dbReference type="Proteomes" id="UP000266841">
    <property type="component" value="Unassembled WGS sequence"/>
</dbReference>
<feature type="compositionally biased region" description="Gly residues" evidence="1">
    <location>
        <begin position="60"/>
        <end position="70"/>
    </location>
</feature>
<protein>
    <submittedName>
        <fullName evidence="2">Uncharacterized protein</fullName>
    </submittedName>
</protein>
<feature type="region of interest" description="Disordered" evidence="1">
    <location>
        <begin position="55"/>
        <end position="136"/>
    </location>
</feature>
<sequence length="136" mass="13399">LSKLAGGGGSATSAEDWRAMGVGGVGSDAVLASGWALPGDEVVVVPSGLEGTVVSVTGPTPGGQGVGGQEGGRDGRRRARPGEGGGVRPPLRQDRRQARVHVGGEDLPPVRAPFQGQAGPDRVLDGTAVEGHGGHG</sequence>
<proteinExistence type="predicted"/>
<evidence type="ECO:0000313" key="2">
    <source>
        <dbReference type="EMBL" id="EJK68678.1"/>
    </source>
</evidence>
<dbReference type="EMBL" id="AGNL01010983">
    <property type="protein sequence ID" value="EJK68678.1"/>
    <property type="molecule type" value="Genomic_DNA"/>
</dbReference>
<accession>K0SR08</accession>